<evidence type="ECO:0000313" key="6">
    <source>
        <dbReference type="Proteomes" id="UP000476176"/>
    </source>
</evidence>
<proteinExistence type="predicted"/>
<evidence type="ECO:0000313" key="8">
    <source>
        <dbReference type="Proteomes" id="UP000488956"/>
    </source>
</evidence>
<comment type="caution">
    <text evidence="1">The sequence shown here is derived from an EMBL/GenBank/DDBJ whole genome shotgun (WGS) entry which is preliminary data.</text>
</comment>
<dbReference type="EMBL" id="QXFY01000057">
    <property type="protein sequence ID" value="KAE9359630.1"/>
    <property type="molecule type" value="Genomic_DNA"/>
</dbReference>
<evidence type="ECO:0000313" key="4">
    <source>
        <dbReference type="EMBL" id="KAE9359630.1"/>
    </source>
</evidence>
<dbReference type="Proteomes" id="UP000460718">
    <property type="component" value="Unassembled WGS sequence"/>
</dbReference>
<evidence type="ECO:0000313" key="7">
    <source>
        <dbReference type="Proteomes" id="UP000486351"/>
    </source>
</evidence>
<evidence type="ECO:0000313" key="1">
    <source>
        <dbReference type="EMBL" id="KAE9028169.1"/>
    </source>
</evidence>
<name>A0A6A3M836_9STRA</name>
<dbReference type="EMBL" id="QXFX01000051">
    <property type="protein sequence ID" value="KAE9135776.1"/>
    <property type="molecule type" value="Genomic_DNA"/>
</dbReference>
<evidence type="ECO:0000313" key="3">
    <source>
        <dbReference type="EMBL" id="KAE9252815.1"/>
    </source>
</evidence>
<dbReference type="Proteomes" id="UP000488956">
    <property type="component" value="Unassembled WGS sequence"/>
</dbReference>
<dbReference type="Proteomes" id="UP000476176">
    <property type="component" value="Unassembled WGS sequence"/>
</dbReference>
<dbReference type="EMBL" id="QXGC01000047">
    <property type="protein sequence ID" value="KAE9252815.1"/>
    <property type="molecule type" value="Genomic_DNA"/>
</dbReference>
<sequence length="52" mass="5558">MTRLGWHRPVHAAGTGRPAIVCSWPAAWHRRASASPTASLSASLIKIIAVCH</sequence>
<dbReference type="EMBL" id="QXFW01000048">
    <property type="protein sequence ID" value="KAE9028169.1"/>
    <property type="molecule type" value="Genomic_DNA"/>
</dbReference>
<dbReference type="Proteomes" id="UP000486351">
    <property type="component" value="Unassembled WGS sequence"/>
</dbReference>
<evidence type="ECO:0000313" key="2">
    <source>
        <dbReference type="EMBL" id="KAE9135776.1"/>
    </source>
</evidence>
<accession>A0A6A3M836</accession>
<reference evidence="5 6" key="1">
    <citation type="submission" date="2018-09" db="EMBL/GenBank/DDBJ databases">
        <title>Genomic investigation of the strawberry pathogen Phytophthora fragariae indicates pathogenicity is determined by transcriptional variation in three key races.</title>
        <authorList>
            <person name="Adams T.M."/>
            <person name="Armitage A.D."/>
            <person name="Sobczyk M.K."/>
            <person name="Bates H.J."/>
            <person name="Dunwell J.M."/>
            <person name="Nellist C.F."/>
            <person name="Harrison R.J."/>
        </authorList>
    </citation>
    <scope>NUCLEOTIDE SEQUENCE [LARGE SCALE GENOMIC DNA]</scope>
    <source>
        <strain evidence="3 6">BC-23</strain>
        <strain evidence="4 7">NOV-77</strain>
        <strain evidence="2 8">ONT-3</strain>
        <strain evidence="1 5">SCRP245</strain>
    </source>
</reference>
<dbReference type="AlphaFoldDB" id="A0A6A3M836"/>
<protein>
    <submittedName>
        <fullName evidence="1">Uncharacterized protein</fullName>
    </submittedName>
</protein>
<organism evidence="1 5">
    <name type="scientific">Phytophthora fragariae</name>
    <dbReference type="NCBI Taxonomy" id="53985"/>
    <lineage>
        <taxon>Eukaryota</taxon>
        <taxon>Sar</taxon>
        <taxon>Stramenopiles</taxon>
        <taxon>Oomycota</taxon>
        <taxon>Peronosporomycetes</taxon>
        <taxon>Peronosporales</taxon>
        <taxon>Peronosporaceae</taxon>
        <taxon>Phytophthora</taxon>
    </lineage>
</organism>
<gene>
    <name evidence="3" type="ORF">PF004_g1801</name>
    <name evidence="4" type="ORF">PF008_g2173</name>
    <name evidence="2" type="ORF">PF010_g1938</name>
    <name evidence="1" type="ORF">PF011_g1690</name>
</gene>
<evidence type="ECO:0000313" key="5">
    <source>
        <dbReference type="Proteomes" id="UP000460718"/>
    </source>
</evidence>